<dbReference type="PANTHER" id="PTHR12468">
    <property type="entry name" value="GPI MANNOSYLTRANSFERASE 2"/>
    <property type="match status" value="1"/>
</dbReference>
<feature type="transmembrane region" description="Helical" evidence="10">
    <location>
        <begin position="171"/>
        <end position="200"/>
    </location>
</feature>
<keyword evidence="8 10" id="KW-1133">Transmembrane helix</keyword>
<name>A0A0G0LR68_UNCC2</name>
<comment type="pathway">
    <text evidence="2">Glycolipid biosynthesis; glycosylphosphatidylinositol-anchor biosynthesis.</text>
</comment>
<evidence type="ECO:0000256" key="9">
    <source>
        <dbReference type="ARBA" id="ARBA00023136"/>
    </source>
</evidence>
<evidence type="ECO:0000256" key="5">
    <source>
        <dbReference type="ARBA" id="ARBA00022679"/>
    </source>
</evidence>
<dbReference type="UniPathway" id="UPA00196"/>
<dbReference type="GO" id="GO:0004376">
    <property type="term" value="F:GPI mannosyltransferase activity"/>
    <property type="evidence" value="ECO:0007669"/>
    <property type="project" value="InterPro"/>
</dbReference>
<sequence length="374" mass="43444">MKAFFKKNREYIFIVCVFILIKAFLFFWADFNFNYSKYPGETAISIWDRWDSRAYKTIAEFGYTAPNDPEDYQKFLSHFPPLYPILIKTLSSVTPLSLVESGALISLTCALVASIYLFKLVKKEFDEKKAYVTTFLFNLYPMAYFTGTIYTEGLFLMLVIMFFYYVRKEKYLVAAILVGLSILTRTSGIVLLPVILYLIFSKKVELRNKINLMIFPAVGLFIYFMINLYYYGDLFFFQKEYAQNLFSGKHLIVPFSESFNTVKGMAFRMSSISDNYFMMTNGWNAIFVFFGLIISLIGIRLLPSIYSIYSLSSLIFISSYSWGISNARYTYMAFPMFMILSKIKNRTAITAIFILFATLLLYFTLQFTGGAWGF</sequence>
<keyword evidence="9 10" id="KW-0472">Membrane</keyword>
<evidence type="ECO:0000256" key="4">
    <source>
        <dbReference type="ARBA" id="ARBA00022676"/>
    </source>
</evidence>
<dbReference type="Proteomes" id="UP000034207">
    <property type="component" value="Unassembled WGS sequence"/>
</dbReference>
<feature type="transmembrane region" description="Helical" evidence="10">
    <location>
        <begin position="142"/>
        <end position="165"/>
    </location>
</feature>
<dbReference type="InterPro" id="IPR038731">
    <property type="entry name" value="RgtA/B/C-like"/>
</dbReference>
<dbReference type="EMBL" id="LBVV01000018">
    <property type="protein sequence ID" value="KKQ93542.1"/>
    <property type="molecule type" value="Genomic_DNA"/>
</dbReference>
<keyword evidence="3" id="KW-0337">GPI-anchor biosynthesis</keyword>
<feature type="transmembrane region" description="Helical" evidence="10">
    <location>
        <begin position="12"/>
        <end position="29"/>
    </location>
</feature>
<evidence type="ECO:0000313" key="12">
    <source>
        <dbReference type="EMBL" id="KKQ93542.1"/>
    </source>
</evidence>
<evidence type="ECO:0000256" key="6">
    <source>
        <dbReference type="ARBA" id="ARBA00022692"/>
    </source>
</evidence>
<dbReference type="InterPro" id="IPR007315">
    <property type="entry name" value="PIG-V/Gpi18"/>
</dbReference>
<evidence type="ECO:0000256" key="3">
    <source>
        <dbReference type="ARBA" id="ARBA00022502"/>
    </source>
</evidence>
<keyword evidence="6 10" id="KW-0812">Transmembrane</keyword>
<keyword evidence="5" id="KW-0808">Transferase</keyword>
<proteinExistence type="predicted"/>
<evidence type="ECO:0000256" key="10">
    <source>
        <dbReference type="SAM" id="Phobius"/>
    </source>
</evidence>
<evidence type="ECO:0000256" key="2">
    <source>
        <dbReference type="ARBA" id="ARBA00004687"/>
    </source>
</evidence>
<evidence type="ECO:0000256" key="8">
    <source>
        <dbReference type="ARBA" id="ARBA00022989"/>
    </source>
</evidence>
<dbReference type="GO" id="GO:0000009">
    <property type="term" value="F:alpha-1,6-mannosyltransferase activity"/>
    <property type="evidence" value="ECO:0007669"/>
    <property type="project" value="InterPro"/>
</dbReference>
<feature type="transmembrane region" description="Helical" evidence="10">
    <location>
        <begin position="308"/>
        <end position="327"/>
    </location>
</feature>
<evidence type="ECO:0000313" key="13">
    <source>
        <dbReference type="Proteomes" id="UP000034207"/>
    </source>
</evidence>
<keyword evidence="7" id="KW-0256">Endoplasmic reticulum</keyword>
<feature type="transmembrane region" description="Helical" evidence="10">
    <location>
        <begin position="348"/>
        <end position="365"/>
    </location>
</feature>
<dbReference type="GO" id="GO:0006506">
    <property type="term" value="P:GPI anchor biosynthetic process"/>
    <property type="evidence" value="ECO:0007669"/>
    <property type="project" value="UniProtKB-UniPathway"/>
</dbReference>
<reference evidence="12" key="1">
    <citation type="journal article" date="2015" name="Nature">
        <title>rRNA introns, odd ribosomes, and small enigmatic genomes across a large radiation of phyla.</title>
        <authorList>
            <person name="Brown C.T."/>
            <person name="Hug L.A."/>
            <person name="Thomas B.C."/>
            <person name="Sharon I."/>
            <person name="Castelle C.J."/>
            <person name="Singh A."/>
            <person name="Wilkins M.J."/>
            <person name="Williams K.H."/>
            <person name="Banfield J.F."/>
        </authorList>
    </citation>
    <scope>NUCLEOTIDE SEQUENCE [LARGE SCALE GENOMIC DNA]</scope>
</reference>
<feature type="transmembrane region" description="Helical" evidence="10">
    <location>
        <begin position="212"/>
        <end position="231"/>
    </location>
</feature>
<gene>
    <name evidence="12" type="ORF">UT18_C0018G0013</name>
</gene>
<dbReference type="PANTHER" id="PTHR12468:SF2">
    <property type="entry name" value="GPI MANNOSYLTRANSFERASE 2"/>
    <property type="match status" value="1"/>
</dbReference>
<evidence type="ECO:0000256" key="7">
    <source>
        <dbReference type="ARBA" id="ARBA00022824"/>
    </source>
</evidence>
<comment type="subcellular location">
    <subcellularLocation>
        <location evidence="1">Endoplasmic reticulum membrane</location>
        <topology evidence="1">Multi-pass membrane protein</topology>
    </subcellularLocation>
</comment>
<feature type="transmembrane region" description="Helical" evidence="10">
    <location>
        <begin position="102"/>
        <end position="121"/>
    </location>
</feature>
<keyword evidence="4" id="KW-0328">Glycosyltransferase</keyword>
<dbReference type="GO" id="GO:0016020">
    <property type="term" value="C:membrane"/>
    <property type="evidence" value="ECO:0007669"/>
    <property type="project" value="GOC"/>
</dbReference>
<accession>A0A0G0LR68</accession>
<dbReference type="AlphaFoldDB" id="A0A0G0LR68"/>
<feature type="transmembrane region" description="Helical" evidence="10">
    <location>
        <begin position="282"/>
        <end position="302"/>
    </location>
</feature>
<dbReference type="GO" id="GO:0031501">
    <property type="term" value="C:mannosyltransferase complex"/>
    <property type="evidence" value="ECO:0007669"/>
    <property type="project" value="TreeGrafter"/>
</dbReference>
<evidence type="ECO:0000259" key="11">
    <source>
        <dbReference type="Pfam" id="PF13231"/>
    </source>
</evidence>
<organism evidence="12 13">
    <name type="scientific">candidate division CPR2 bacterium GW2011_GWC2_39_10</name>
    <dbReference type="NCBI Taxonomy" id="1618345"/>
    <lineage>
        <taxon>Bacteria</taxon>
        <taxon>Bacteria division CPR2</taxon>
    </lineage>
</organism>
<protein>
    <recommendedName>
        <fullName evidence="11">Glycosyltransferase RgtA/B/C/D-like domain-containing protein</fullName>
    </recommendedName>
</protein>
<feature type="domain" description="Glycosyltransferase RgtA/B/C/D-like" evidence="11">
    <location>
        <begin position="80"/>
        <end position="229"/>
    </location>
</feature>
<evidence type="ECO:0000256" key="1">
    <source>
        <dbReference type="ARBA" id="ARBA00004477"/>
    </source>
</evidence>
<comment type="caution">
    <text evidence="12">The sequence shown here is derived from an EMBL/GenBank/DDBJ whole genome shotgun (WGS) entry which is preliminary data.</text>
</comment>
<dbReference type="STRING" id="1618345.UT18_C0018G0013"/>
<dbReference type="Pfam" id="PF13231">
    <property type="entry name" value="PMT_2"/>
    <property type="match status" value="1"/>
</dbReference>